<reference evidence="5 6" key="1">
    <citation type="submission" date="2019-03" db="EMBL/GenBank/DDBJ databases">
        <title>The genome sequence of a newly discovered highly antifungal drug resistant Aspergillus species, Aspergillus tanneri NIH 1004.</title>
        <authorList>
            <person name="Mounaud S."/>
            <person name="Singh I."/>
            <person name="Joardar V."/>
            <person name="Pakala S."/>
            <person name="Pakala S."/>
            <person name="Venepally P."/>
            <person name="Hoover J."/>
            <person name="Nierman W."/>
            <person name="Chung J."/>
            <person name="Losada L."/>
        </authorList>
    </citation>
    <scope>NUCLEOTIDE SEQUENCE [LARGE SCALE GENOMIC DNA]</scope>
    <source>
        <strain evidence="5 6">NIH1004</strain>
    </source>
</reference>
<evidence type="ECO:0000256" key="2">
    <source>
        <dbReference type="ARBA" id="ARBA00022857"/>
    </source>
</evidence>
<gene>
    <name evidence="5" type="ORF">EYZ11_002133</name>
</gene>
<dbReference type="GO" id="GO:0016651">
    <property type="term" value="F:oxidoreductase activity, acting on NAD(P)H"/>
    <property type="evidence" value="ECO:0007669"/>
    <property type="project" value="InterPro"/>
</dbReference>
<keyword evidence="1" id="KW-0547">Nucleotide-binding</keyword>
<dbReference type="Gene3D" id="3.90.180.10">
    <property type="entry name" value="Medium-chain alcohol dehydrogenases, catalytic domain"/>
    <property type="match status" value="1"/>
</dbReference>
<protein>
    <submittedName>
        <fullName evidence="5">Uncharacterized protein</fullName>
    </submittedName>
</protein>
<dbReference type="EMBL" id="SOSA01000046">
    <property type="protein sequence ID" value="THC98352.1"/>
    <property type="molecule type" value="Genomic_DNA"/>
</dbReference>
<evidence type="ECO:0000313" key="6">
    <source>
        <dbReference type="Proteomes" id="UP000308092"/>
    </source>
</evidence>
<evidence type="ECO:0000256" key="4">
    <source>
        <dbReference type="SAM" id="SignalP"/>
    </source>
</evidence>
<dbReference type="Proteomes" id="UP000308092">
    <property type="component" value="Unassembled WGS sequence"/>
</dbReference>
<evidence type="ECO:0000256" key="1">
    <source>
        <dbReference type="ARBA" id="ARBA00022741"/>
    </source>
</evidence>
<dbReference type="PANTHER" id="PTHR45348">
    <property type="entry name" value="HYPOTHETICAL OXIDOREDUCTASE (EUROFUNG)"/>
    <property type="match status" value="1"/>
</dbReference>
<evidence type="ECO:0000313" key="5">
    <source>
        <dbReference type="EMBL" id="THC98352.1"/>
    </source>
</evidence>
<dbReference type="VEuPathDB" id="FungiDB:EYZ11_002133"/>
<dbReference type="AlphaFoldDB" id="A0A4S3JRJ0"/>
<keyword evidence="4" id="KW-0732">Signal</keyword>
<sequence length="148" mass="16601">MASLLSLLAVLVIQTLYGFTAQHRDDSVVEEIKAAVPDIKYVFDTIGNQTSSVITSKSIQGEGYLCTVRRGKAHTENVAPEIHVTDVLVWTAFLKELNYWKFHWPFEKLPGWLDDGTIKGNEPKVFKGLSSVPEGFPFKGLYGIQRML</sequence>
<accession>A0A4S3JRJ0</accession>
<keyword evidence="3" id="KW-0560">Oxidoreductase</keyword>
<dbReference type="PANTHER" id="PTHR45348:SF2">
    <property type="entry name" value="ZINC-TYPE ALCOHOL DEHYDROGENASE-LIKE PROTEIN C2E1P3.01"/>
    <property type="match status" value="1"/>
</dbReference>
<dbReference type="Gene3D" id="3.40.50.720">
    <property type="entry name" value="NAD(P)-binding Rossmann-like Domain"/>
    <property type="match status" value="1"/>
</dbReference>
<feature type="signal peptide" evidence="4">
    <location>
        <begin position="1"/>
        <end position="18"/>
    </location>
</feature>
<dbReference type="InterPro" id="IPR047122">
    <property type="entry name" value="Trans-enoyl_RdTase-like"/>
</dbReference>
<keyword evidence="6" id="KW-1185">Reference proteome</keyword>
<evidence type="ECO:0000256" key="3">
    <source>
        <dbReference type="ARBA" id="ARBA00023002"/>
    </source>
</evidence>
<dbReference type="GO" id="GO:0000166">
    <property type="term" value="F:nucleotide binding"/>
    <property type="evidence" value="ECO:0007669"/>
    <property type="project" value="UniProtKB-KW"/>
</dbReference>
<dbReference type="STRING" id="1220188.A0A4S3JRJ0"/>
<name>A0A4S3JRJ0_9EURO</name>
<organism evidence="5 6">
    <name type="scientific">Aspergillus tanneri</name>
    <dbReference type="NCBI Taxonomy" id="1220188"/>
    <lineage>
        <taxon>Eukaryota</taxon>
        <taxon>Fungi</taxon>
        <taxon>Dikarya</taxon>
        <taxon>Ascomycota</taxon>
        <taxon>Pezizomycotina</taxon>
        <taxon>Eurotiomycetes</taxon>
        <taxon>Eurotiomycetidae</taxon>
        <taxon>Eurotiales</taxon>
        <taxon>Aspergillaceae</taxon>
        <taxon>Aspergillus</taxon>
        <taxon>Aspergillus subgen. Circumdati</taxon>
    </lineage>
</organism>
<keyword evidence="2" id="KW-0521">NADP</keyword>
<feature type="chain" id="PRO_5020978107" evidence="4">
    <location>
        <begin position="19"/>
        <end position="148"/>
    </location>
</feature>
<comment type="caution">
    <text evidence="5">The sequence shown here is derived from an EMBL/GenBank/DDBJ whole genome shotgun (WGS) entry which is preliminary data.</text>
</comment>
<proteinExistence type="predicted"/>